<dbReference type="PANTHER" id="PTHR43700:SF1">
    <property type="entry name" value="PHOSPHORIBOSYLAMINOIMIDAZOLE-SUCCINOCARBOXAMIDE SYNTHASE"/>
    <property type="match status" value="1"/>
</dbReference>
<evidence type="ECO:0000256" key="2">
    <source>
        <dbReference type="ARBA" id="ARBA00010190"/>
    </source>
</evidence>
<keyword evidence="7" id="KW-0067">ATP-binding</keyword>
<organism evidence="10 11">
    <name type="scientific">Micromonospora nigra</name>
    <dbReference type="NCBI Taxonomy" id="145857"/>
    <lineage>
        <taxon>Bacteria</taxon>
        <taxon>Bacillati</taxon>
        <taxon>Actinomycetota</taxon>
        <taxon>Actinomycetes</taxon>
        <taxon>Micromonosporales</taxon>
        <taxon>Micromonosporaceae</taxon>
        <taxon>Micromonospora</taxon>
    </lineage>
</organism>
<dbReference type="UniPathway" id="UPA00074">
    <property type="reaction ID" value="UER00131"/>
</dbReference>
<keyword evidence="11" id="KW-1185">Reference proteome</keyword>
<proteinExistence type="inferred from homology"/>
<dbReference type="SUPFAM" id="SSF56104">
    <property type="entry name" value="SAICAR synthase-like"/>
    <property type="match status" value="1"/>
</dbReference>
<evidence type="ECO:0000256" key="3">
    <source>
        <dbReference type="ARBA" id="ARBA00012217"/>
    </source>
</evidence>
<evidence type="ECO:0000256" key="7">
    <source>
        <dbReference type="ARBA" id="ARBA00022840"/>
    </source>
</evidence>
<dbReference type="GO" id="GO:0006189">
    <property type="term" value="P:'de novo' IMP biosynthetic process"/>
    <property type="evidence" value="ECO:0007669"/>
    <property type="project" value="UniProtKB-UniPathway"/>
</dbReference>
<dbReference type="GO" id="GO:0005524">
    <property type="term" value="F:ATP binding"/>
    <property type="evidence" value="ECO:0007669"/>
    <property type="project" value="UniProtKB-KW"/>
</dbReference>
<dbReference type="GO" id="GO:0005737">
    <property type="term" value="C:cytoplasm"/>
    <property type="evidence" value="ECO:0007669"/>
    <property type="project" value="TreeGrafter"/>
</dbReference>
<comment type="pathway">
    <text evidence="1">Purine metabolism; IMP biosynthesis via de novo pathway; 5-amino-1-(5-phospho-D-ribosyl)imidazole-4-carboxamide from 5-amino-1-(5-phospho-D-ribosyl)imidazole-4-carboxylate: step 1/2.</text>
</comment>
<keyword evidence="6" id="KW-0658">Purine biosynthesis</keyword>
<evidence type="ECO:0000313" key="10">
    <source>
        <dbReference type="EMBL" id="SCL14923.1"/>
    </source>
</evidence>
<accession>A0A1C6RCV1</accession>
<dbReference type="Pfam" id="PF01259">
    <property type="entry name" value="SAICAR_synt"/>
    <property type="match status" value="1"/>
</dbReference>
<reference evidence="10 11" key="1">
    <citation type="submission" date="2016-06" db="EMBL/GenBank/DDBJ databases">
        <authorList>
            <person name="Kjaerup R.B."/>
            <person name="Dalgaard T.S."/>
            <person name="Juul-Madsen H.R."/>
        </authorList>
    </citation>
    <scope>NUCLEOTIDE SEQUENCE [LARGE SCALE GENOMIC DNA]</scope>
    <source>
        <strain evidence="10 11">DSM 43818</strain>
    </source>
</reference>
<evidence type="ECO:0000256" key="4">
    <source>
        <dbReference type="ARBA" id="ARBA00022598"/>
    </source>
</evidence>
<comment type="similarity">
    <text evidence="2">Belongs to the SAICAR synthetase family.</text>
</comment>
<gene>
    <name evidence="10" type="ORF">GA0070616_0580</name>
</gene>
<evidence type="ECO:0000256" key="8">
    <source>
        <dbReference type="ARBA" id="ARBA00048475"/>
    </source>
</evidence>
<feature type="domain" description="SAICAR synthetase/ADE2 N-terminal" evidence="9">
    <location>
        <begin position="22"/>
        <end position="233"/>
    </location>
</feature>
<dbReference type="Proteomes" id="UP000199699">
    <property type="component" value="Unassembled WGS sequence"/>
</dbReference>
<dbReference type="GO" id="GO:0004639">
    <property type="term" value="F:phosphoribosylaminoimidazolesuccinocarboxamide synthase activity"/>
    <property type="evidence" value="ECO:0007669"/>
    <property type="project" value="UniProtKB-EC"/>
</dbReference>
<keyword evidence="4" id="KW-0436">Ligase</keyword>
<comment type="catalytic activity">
    <reaction evidence="8">
        <text>5-amino-1-(5-phospho-D-ribosyl)imidazole-4-carboxylate + L-aspartate + ATP = (2S)-2-[5-amino-1-(5-phospho-beta-D-ribosyl)imidazole-4-carboxamido]succinate + ADP + phosphate + 2 H(+)</text>
        <dbReference type="Rhea" id="RHEA:22628"/>
        <dbReference type="ChEBI" id="CHEBI:15378"/>
        <dbReference type="ChEBI" id="CHEBI:29991"/>
        <dbReference type="ChEBI" id="CHEBI:30616"/>
        <dbReference type="ChEBI" id="CHEBI:43474"/>
        <dbReference type="ChEBI" id="CHEBI:58443"/>
        <dbReference type="ChEBI" id="CHEBI:77657"/>
        <dbReference type="ChEBI" id="CHEBI:456216"/>
        <dbReference type="EC" id="6.3.2.6"/>
    </reaction>
</comment>
<protein>
    <recommendedName>
        <fullName evidence="3">phosphoribosylaminoimidazolesuccinocarboxamide synthase</fullName>
        <ecNumber evidence="3">6.3.2.6</ecNumber>
    </recommendedName>
</protein>
<evidence type="ECO:0000256" key="6">
    <source>
        <dbReference type="ARBA" id="ARBA00022755"/>
    </source>
</evidence>
<name>A0A1C6RCV1_9ACTN</name>
<dbReference type="Gene3D" id="3.30.470.20">
    <property type="entry name" value="ATP-grasp fold, B domain"/>
    <property type="match status" value="1"/>
</dbReference>
<dbReference type="OrthoDB" id="3507497at2"/>
<evidence type="ECO:0000256" key="1">
    <source>
        <dbReference type="ARBA" id="ARBA00004672"/>
    </source>
</evidence>
<dbReference type="EC" id="6.3.2.6" evidence="3"/>
<keyword evidence="5" id="KW-0547">Nucleotide-binding</keyword>
<evidence type="ECO:0000259" key="9">
    <source>
        <dbReference type="Pfam" id="PF01259"/>
    </source>
</evidence>
<dbReference type="Gene3D" id="3.30.200.20">
    <property type="entry name" value="Phosphorylase Kinase, domain 1"/>
    <property type="match status" value="1"/>
</dbReference>
<dbReference type="PANTHER" id="PTHR43700">
    <property type="entry name" value="PHOSPHORIBOSYLAMINOIMIDAZOLE-SUCCINOCARBOXAMIDE SYNTHASE"/>
    <property type="match status" value="1"/>
</dbReference>
<dbReference type="EMBL" id="FMHT01000003">
    <property type="protein sequence ID" value="SCL14923.1"/>
    <property type="molecule type" value="Genomic_DNA"/>
</dbReference>
<evidence type="ECO:0000256" key="5">
    <source>
        <dbReference type="ARBA" id="ARBA00022741"/>
    </source>
</evidence>
<sequence>MKQWSTKDLRVLVPPAEGRAGDALMTFSDRYSVFDHGVMPDRIPGKGRASCAMAVHSFGLLHDAGLATHFVEQVAADTIRIRLLGRDLSGTRLTGPARLIPLQVVYRRELRPESSVHRRIAAGALDPADVPAPDPVTGRLAADMVEFTSKFEETDRFLTRAEAARVGGVGPDDLTALTVAARRVCATVGERCERIGLTLVDGKAEFGYDDDRRLIIVDHAGTPDENRFYLGDTPVCKELLRAIHPGLRDRVQAYVRDGVPRAEWAPPAPLAPEAIGAVADVYATLAELWTTGTAAARNRLTAAARRYDDAVAAGAGSGR</sequence>
<dbReference type="STRING" id="145857.GA0070616_0580"/>
<evidence type="ECO:0000313" key="11">
    <source>
        <dbReference type="Proteomes" id="UP000199699"/>
    </source>
</evidence>
<dbReference type="AlphaFoldDB" id="A0A1C6RCV1"/>
<dbReference type="InterPro" id="IPR028923">
    <property type="entry name" value="SAICAR_synt/ADE2_N"/>
</dbReference>